<dbReference type="InterPro" id="IPR001406">
    <property type="entry name" value="PsdUridine_synth_TruA"/>
</dbReference>
<comment type="catalytic activity">
    <reaction evidence="4 7">
        <text>uridine(38/39/40) in tRNA = pseudouridine(38/39/40) in tRNA</text>
        <dbReference type="Rhea" id="RHEA:22376"/>
        <dbReference type="Rhea" id="RHEA-COMP:10085"/>
        <dbReference type="Rhea" id="RHEA-COMP:10087"/>
        <dbReference type="ChEBI" id="CHEBI:65314"/>
        <dbReference type="ChEBI" id="CHEBI:65315"/>
        <dbReference type="EC" id="5.4.99.12"/>
    </reaction>
</comment>
<dbReference type="Proteomes" id="UP000642829">
    <property type="component" value="Unassembled WGS sequence"/>
</dbReference>
<keyword evidence="2 4" id="KW-0819">tRNA processing</keyword>
<organism evidence="9 10">
    <name type="scientific">Cerasicoccus arenae</name>
    <dbReference type="NCBI Taxonomy" id="424488"/>
    <lineage>
        <taxon>Bacteria</taxon>
        <taxon>Pseudomonadati</taxon>
        <taxon>Verrucomicrobiota</taxon>
        <taxon>Opitutia</taxon>
        <taxon>Puniceicoccales</taxon>
        <taxon>Cerasicoccaceae</taxon>
        <taxon>Cerasicoccus</taxon>
    </lineage>
</organism>
<dbReference type="PIRSF" id="PIRSF001430">
    <property type="entry name" value="tRNA_psdUrid_synth"/>
    <property type="match status" value="1"/>
</dbReference>
<evidence type="ECO:0000256" key="6">
    <source>
        <dbReference type="PIRSR" id="PIRSR001430-2"/>
    </source>
</evidence>
<dbReference type="InterPro" id="IPR020103">
    <property type="entry name" value="PsdUridine_synth_cat_dom_sf"/>
</dbReference>
<keyword evidence="3 4" id="KW-0413">Isomerase</keyword>
<feature type="active site" description="Nucleophile" evidence="4 5">
    <location>
        <position position="51"/>
    </location>
</feature>
<dbReference type="FunFam" id="3.30.70.580:FF:000001">
    <property type="entry name" value="tRNA pseudouridine synthase A"/>
    <property type="match status" value="1"/>
</dbReference>
<dbReference type="Pfam" id="PF01416">
    <property type="entry name" value="PseudoU_synth_1"/>
    <property type="match status" value="2"/>
</dbReference>
<reference evidence="9" key="2">
    <citation type="submission" date="2020-09" db="EMBL/GenBank/DDBJ databases">
        <authorList>
            <person name="Sun Q."/>
            <person name="Kim S."/>
        </authorList>
    </citation>
    <scope>NUCLEOTIDE SEQUENCE</scope>
    <source>
        <strain evidence="9">KCTC 12870</strain>
    </source>
</reference>
<feature type="domain" description="Pseudouridine synthase I TruA alpha/beta" evidence="8">
    <location>
        <begin position="8"/>
        <end position="102"/>
    </location>
</feature>
<feature type="binding site" evidence="4 6">
    <location>
        <position position="109"/>
    </location>
    <ligand>
        <name>substrate</name>
    </ligand>
</feature>
<dbReference type="EC" id="5.4.99.12" evidence="4"/>
<evidence type="ECO:0000259" key="8">
    <source>
        <dbReference type="Pfam" id="PF01416"/>
    </source>
</evidence>
<sequence length="254" mass="28658">MIWKCTCAYDGTGLSGWQSQPNGNTVQDFIEARLGVILEQPTRIHGSGRTDAGVHAKAQIFHFESGWPHGEEKLLRAFRAGLPAGIQVYHVALETDDFHARFSATGKRYSYRFFEGWARPWDARYCWELGRRQLDQFAMNEAAAHLIGEHDFSAFSANRADGSEDNPIKDMRMLEVRRRGANLTLVTEASGYLYKMVRSLAGVLVEVGLGKLTPEQVHEILILRQRTNHVATAPAKGLWLERVYYGDHANPNNE</sequence>
<dbReference type="GO" id="GO:0160147">
    <property type="term" value="F:tRNA pseudouridine(38-40) synthase activity"/>
    <property type="evidence" value="ECO:0007669"/>
    <property type="project" value="UniProtKB-EC"/>
</dbReference>
<evidence type="ECO:0000313" key="10">
    <source>
        <dbReference type="Proteomes" id="UP000642829"/>
    </source>
</evidence>
<comment type="caution">
    <text evidence="9">The sequence shown here is derived from an EMBL/GenBank/DDBJ whole genome shotgun (WGS) entry which is preliminary data.</text>
</comment>
<reference evidence="9" key="1">
    <citation type="journal article" date="2014" name="Int. J. Syst. Evol. Microbiol.">
        <title>Complete genome sequence of Corynebacterium casei LMG S-19264T (=DSM 44701T), isolated from a smear-ripened cheese.</title>
        <authorList>
            <consortium name="US DOE Joint Genome Institute (JGI-PGF)"/>
            <person name="Walter F."/>
            <person name="Albersmeier A."/>
            <person name="Kalinowski J."/>
            <person name="Ruckert C."/>
        </authorList>
    </citation>
    <scope>NUCLEOTIDE SEQUENCE</scope>
    <source>
        <strain evidence="9">KCTC 12870</strain>
    </source>
</reference>
<proteinExistence type="inferred from homology"/>
<dbReference type="PANTHER" id="PTHR11142:SF0">
    <property type="entry name" value="TRNA PSEUDOURIDINE SYNTHASE-LIKE 1"/>
    <property type="match status" value="1"/>
</dbReference>
<dbReference type="RefSeq" id="WP_189512155.1">
    <property type="nucleotide sequence ID" value="NZ_BMXG01000004.1"/>
</dbReference>
<dbReference type="GO" id="GO:0003723">
    <property type="term" value="F:RNA binding"/>
    <property type="evidence" value="ECO:0007669"/>
    <property type="project" value="InterPro"/>
</dbReference>
<gene>
    <name evidence="4 9" type="primary">truA</name>
    <name evidence="9" type="ORF">GCM10007047_08180</name>
</gene>
<dbReference type="Gene3D" id="3.30.70.660">
    <property type="entry name" value="Pseudouridine synthase I, catalytic domain, C-terminal subdomain"/>
    <property type="match status" value="1"/>
</dbReference>
<evidence type="ECO:0000256" key="2">
    <source>
        <dbReference type="ARBA" id="ARBA00022694"/>
    </source>
</evidence>
<dbReference type="SUPFAM" id="SSF55120">
    <property type="entry name" value="Pseudouridine synthase"/>
    <property type="match status" value="1"/>
</dbReference>
<keyword evidence="10" id="KW-1185">Reference proteome</keyword>
<protein>
    <recommendedName>
        <fullName evidence="4">tRNA pseudouridine synthase A</fullName>
        <ecNumber evidence="4">5.4.99.12</ecNumber>
    </recommendedName>
    <alternativeName>
        <fullName evidence="4">tRNA pseudouridine(38-40) synthase</fullName>
    </alternativeName>
    <alternativeName>
        <fullName evidence="4">tRNA pseudouridylate synthase I</fullName>
    </alternativeName>
    <alternativeName>
        <fullName evidence="4">tRNA-uridine isomerase I</fullName>
    </alternativeName>
</protein>
<dbReference type="InterPro" id="IPR020094">
    <property type="entry name" value="TruA/RsuA/RluB/E/F_N"/>
</dbReference>
<dbReference type="InterPro" id="IPR020095">
    <property type="entry name" value="PsdUridine_synth_TruA_C"/>
</dbReference>
<evidence type="ECO:0000256" key="3">
    <source>
        <dbReference type="ARBA" id="ARBA00023235"/>
    </source>
</evidence>
<evidence type="ECO:0000313" key="9">
    <source>
        <dbReference type="EMBL" id="GHB94978.1"/>
    </source>
</evidence>
<feature type="domain" description="Pseudouridine synthase I TruA alpha/beta" evidence="8">
    <location>
        <begin position="142"/>
        <end position="245"/>
    </location>
</feature>
<evidence type="ECO:0000256" key="7">
    <source>
        <dbReference type="RuleBase" id="RU003792"/>
    </source>
</evidence>
<evidence type="ECO:0000256" key="4">
    <source>
        <dbReference type="HAMAP-Rule" id="MF_00171"/>
    </source>
</evidence>
<evidence type="ECO:0000256" key="5">
    <source>
        <dbReference type="PIRSR" id="PIRSR001430-1"/>
    </source>
</evidence>
<comment type="similarity">
    <text evidence="1 4 7">Belongs to the tRNA pseudouridine synthase TruA family.</text>
</comment>
<accession>A0A8J3GCK4</accession>
<name>A0A8J3GCK4_9BACT</name>
<dbReference type="HAMAP" id="MF_00171">
    <property type="entry name" value="TruA"/>
    <property type="match status" value="1"/>
</dbReference>
<comment type="function">
    <text evidence="4">Formation of pseudouridine at positions 38, 39 and 40 in the anticodon stem and loop of transfer RNAs.</text>
</comment>
<dbReference type="InterPro" id="IPR020097">
    <property type="entry name" value="PsdUridine_synth_TruA_a/b_dom"/>
</dbReference>
<comment type="subunit">
    <text evidence="4">Homodimer.</text>
</comment>
<dbReference type="PANTHER" id="PTHR11142">
    <property type="entry name" value="PSEUDOURIDYLATE SYNTHASE"/>
    <property type="match status" value="1"/>
</dbReference>
<dbReference type="GO" id="GO:0031119">
    <property type="term" value="P:tRNA pseudouridine synthesis"/>
    <property type="evidence" value="ECO:0007669"/>
    <property type="project" value="UniProtKB-UniRule"/>
</dbReference>
<dbReference type="NCBIfam" id="TIGR00071">
    <property type="entry name" value="hisT_truA"/>
    <property type="match status" value="1"/>
</dbReference>
<dbReference type="Gene3D" id="3.30.70.580">
    <property type="entry name" value="Pseudouridine synthase I, catalytic domain, N-terminal subdomain"/>
    <property type="match status" value="1"/>
</dbReference>
<dbReference type="CDD" id="cd02570">
    <property type="entry name" value="PseudoU_synth_EcTruA"/>
    <property type="match status" value="1"/>
</dbReference>
<dbReference type="AlphaFoldDB" id="A0A8J3GCK4"/>
<dbReference type="EMBL" id="BMXG01000004">
    <property type="protein sequence ID" value="GHB94978.1"/>
    <property type="molecule type" value="Genomic_DNA"/>
</dbReference>
<comment type="caution">
    <text evidence="4">Lacks conserved residue(s) required for the propagation of feature annotation.</text>
</comment>
<evidence type="ECO:0000256" key="1">
    <source>
        <dbReference type="ARBA" id="ARBA00009375"/>
    </source>
</evidence>